<evidence type="ECO:0000313" key="2">
    <source>
        <dbReference type="EMBL" id="KAA8631091.1"/>
    </source>
</evidence>
<name>A0A8S8ZQW8_SORMA</name>
<dbReference type="OMA" id="VAERYEY"/>
<feature type="compositionally biased region" description="Acidic residues" evidence="1">
    <location>
        <begin position="189"/>
        <end position="217"/>
    </location>
</feature>
<feature type="compositionally biased region" description="Basic and acidic residues" evidence="1">
    <location>
        <begin position="72"/>
        <end position="85"/>
    </location>
</feature>
<dbReference type="EMBL" id="NMPR01000086">
    <property type="protein sequence ID" value="KAA8631091.1"/>
    <property type="molecule type" value="Genomic_DNA"/>
</dbReference>
<comment type="caution">
    <text evidence="2">The sequence shown here is derived from an EMBL/GenBank/DDBJ whole genome shotgun (WGS) entry which is preliminary data.</text>
</comment>
<reference evidence="2 3" key="1">
    <citation type="submission" date="2017-07" db="EMBL/GenBank/DDBJ databases">
        <title>Genome sequence of the Sordaria macrospora wild type strain R19027.</title>
        <authorList>
            <person name="Nowrousian M."/>
            <person name="Teichert I."/>
            <person name="Kueck U."/>
        </authorList>
    </citation>
    <scope>NUCLEOTIDE SEQUENCE [LARGE SCALE GENOMIC DNA]</scope>
    <source>
        <strain evidence="2 3">R19027</strain>
        <tissue evidence="2">Mycelium</tissue>
    </source>
</reference>
<evidence type="ECO:0000256" key="1">
    <source>
        <dbReference type="SAM" id="MobiDB-lite"/>
    </source>
</evidence>
<gene>
    <name evidence="2" type="ORF">SMACR_08945</name>
</gene>
<organism evidence="2 3">
    <name type="scientific">Sordaria macrospora</name>
    <dbReference type="NCBI Taxonomy" id="5147"/>
    <lineage>
        <taxon>Eukaryota</taxon>
        <taxon>Fungi</taxon>
        <taxon>Dikarya</taxon>
        <taxon>Ascomycota</taxon>
        <taxon>Pezizomycotina</taxon>
        <taxon>Sordariomycetes</taxon>
        <taxon>Sordariomycetidae</taxon>
        <taxon>Sordariales</taxon>
        <taxon>Sordariaceae</taxon>
        <taxon>Sordaria</taxon>
    </lineage>
</organism>
<proteinExistence type="predicted"/>
<evidence type="ECO:0000313" key="3">
    <source>
        <dbReference type="Proteomes" id="UP000433876"/>
    </source>
</evidence>
<dbReference type="AlphaFoldDB" id="A0A8S8ZQW8"/>
<dbReference type="Proteomes" id="UP000433876">
    <property type="component" value="Unassembled WGS sequence"/>
</dbReference>
<dbReference type="PANTHER" id="PTHR38167:SF1">
    <property type="entry name" value="C2H2-TYPE DOMAIN-CONTAINING PROTEIN"/>
    <property type="match status" value="1"/>
</dbReference>
<protein>
    <submittedName>
        <fullName evidence="2">Uncharacterized protein</fullName>
    </submittedName>
</protein>
<feature type="region of interest" description="Disordered" evidence="1">
    <location>
        <begin position="174"/>
        <end position="223"/>
    </location>
</feature>
<accession>A0A8S8ZQW8</accession>
<feature type="region of interest" description="Disordered" evidence="1">
    <location>
        <begin position="69"/>
        <end position="137"/>
    </location>
</feature>
<dbReference type="VEuPathDB" id="FungiDB:SMAC_08945"/>
<feature type="compositionally biased region" description="Basic and acidic residues" evidence="1">
    <location>
        <begin position="110"/>
        <end position="124"/>
    </location>
</feature>
<sequence length="223" mass="25278">MSDQEEATPPPSAPPQAIANINRYREIFAALVKRDPPVLRNALYQLYIWEGTRDSEALQARIHELLTANQASEDKKSDQDPKSVKAVESTNGDDEASPPNSQPNGSSTKRAREETRTPEEERKRGIMQLNRESSTWEEEAFIDIDKHESKELDTPFIRVTFTNGFSWTCCGQPGGRPGCQWSRHKAYDEDTGESNDNNDSDEIWLWEEEGEEEDETDEGGKTD</sequence>
<feature type="compositionally biased region" description="Polar residues" evidence="1">
    <location>
        <begin position="98"/>
        <end position="107"/>
    </location>
</feature>
<dbReference type="PANTHER" id="PTHR38167">
    <property type="entry name" value="C2H2-TYPE DOMAIN-CONTAINING PROTEIN"/>
    <property type="match status" value="1"/>
</dbReference>